<dbReference type="GO" id="GO:0005524">
    <property type="term" value="F:ATP binding"/>
    <property type="evidence" value="ECO:0007669"/>
    <property type="project" value="UniProtKB-KW"/>
</dbReference>
<keyword evidence="5 7" id="KW-0472">Membrane</keyword>
<evidence type="ECO:0000256" key="5">
    <source>
        <dbReference type="ARBA" id="ARBA00023136"/>
    </source>
</evidence>
<feature type="compositionally biased region" description="Low complexity" evidence="6">
    <location>
        <begin position="124"/>
        <end position="139"/>
    </location>
</feature>
<dbReference type="InterPro" id="IPR050647">
    <property type="entry name" value="Plant_LRR-RLKs"/>
</dbReference>
<evidence type="ECO:0000313" key="8">
    <source>
        <dbReference type="EMBL" id="CAB9518989.1"/>
    </source>
</evidence>
<dbReference type="FunFam" id="3.80.10.10:FF:000383">
    <property type="entry name" value="Leucine-rich repeat receptor protein kinase EMS1"/>
    <property type="match status" value="1"/>
</dbReference>
<dbReference type="FunFam" id="3.80.10.10:FF:000095">
    <property type="entry name" value="LRR receptor-like serine/threonine-protein kinase GSO1"/>
    <property type="match status" value="1"/>
</dbReference>
<accession>A0A9N8EHX0</accession>
<evidence type="ECO:0000256" key="6">
    <source>
        <dbReference type="SAM" id="MobiDB-lite"/>
    </source>
</evidence>
<dbReference type="PANTHER" id="PTHR48056:SF81">
    <property type="entry name" value="RECEPTOR PROTEIN-TYROSINE KINASE CEPR1"/>
    <property type="match status" value="1"/>
</dbReference>
<keyword evidence="8" id="KW-0808">Transferase</keyword>
<keyword evidence="7" id="KW-0812">Transmembrane</keyword>
<dbReference type="GO" id="GO:0016301">
    <property type="term" value="F:kinase activity"/>
    <property type="evidence" value="ECO:0007669"/>
    <property type="project" value="UniProtKB-KW"/>
</dbReference>
<dbReference type="InterPro" id="IPR001611">
    <property type="entry name" value="Leu-rich_rpt"/>
</dbReference>
<protein>
    <submittedName>
        <fullName evidence="8">Serine threonine-protein kinase BRI1-like</fullName>
    </submittedName>
</protein>
<evidence type="ECO:0000256" key="1">
    <source>
        <dbReference type="ARBA" id="ARBA00022614"/>
    </source>
</evidence>
<gene>
    <name evidence="8" type="ORF">SEMRO_979_G227310.1</name>
</gene>
<keyword evidence="7" id="KW-1133">Transmembrane helix</keyword>
<feature type="compositionally biased region" description="Polar residues" evidence="6">
    <location>
        <begin position="25"/>
        <end position="37"/>
    </location>
</feature>
<dbReference type="Gene3D" id="3.80.10.10">
    <property type="entry name" value="Ribonuclease Inhibitor"/>
    <property type="match status" value="2"/>
</dbReference>
<feature type="region of interest" description="Disordered" evidence="6">
    <location>
        <begin position="1"/>
        <end position="49"/>
    </location>
</feature>
<feature type="region of interest" description="Disordered" evidence="6">
    <location>
        <begin position="124"/>
        <end position="179"/>
    </location>
</feature>
<dbReference type="PANTHER" id="PTHR48056">
    <property type="entry name" value="LRR RECEPTOR-LIKE SERINE/THREONINE-PROTEIN KINASE-RELATED"/>
    <property type="match status" value="1"/>
</dbReference>
<keyword evidence="1" id="KW-0433">Leucine-rich repeat</keyword>
<name>A0A9N8EHX0_9STRA</name>
<keyword evidence="8" id="KW-0418">Kinase</keyword>
<dbReference type="PROSITE" id="PS51450">
    <property type="entry name" value="LRR"/>
    <property type="match status" value="1"/>
</dbReference>
<reference evidence="8" key="1">
    <citation type="submission" date="2020-06" db="EMBL/GenBank/DDBJ databases">
        <authorList>
            <consortium name="Plant Systems Biology data submission"/>
        </authorList>
    </citation>
    <scope>NUCLEOTIDE SEQUENCE</scope>
    <source>
        <strain evidence="8">D6</strain>
    </source>
</reference>
<dbReference type="Pfam" id="PF13855">
    <property type="entry name" value="LRR_8"/>
    <property type="match status" value="3"/>
</dbReference>
<proteinExistence type="predicted"/>
<feature type="transmembrane region" description="Helical" evidence="7">
    <location>
        <begin position="190"/>
        <end position="213"/>
    </location>
</feature>
<dbReference type="InterPro" id="IPR032675">
    <property type="entry name" value="LRR_dom_sf"/>
</dbReference>
<dbReference type="AlphaFoldDB" id="A0A9N8EHX0"/>
<comment type="caution">
    <text evidence="8">The sequence shown here is derived from an EMBL/GenBank/DDBJ whole genome shotgun (WGS) entry which is preliminary data.</text>
</comment>
<sequence>MFGKDRFQFESPNVVDPGEMPPSAPTRTGRSAQQDRTVSPPETPRTPERRIINVSMEYGDARDSATHFLKDVEVSPTRGIVTYTAETFHDEEEPLMEGDAGDTKLNTGLKHSVKFGKMYPESLSSNSSTSSFSLSQPSLRGQKGEAGGWRRPSRRGRKLVIPDRSGNHDNMYGGGSTGVGEDEPGYTRKLLLFFCLAPVVLLFLAIVPLSHLIRQEKKEQDPYHGRTNERYISERMLETIDMLVDTGVSDKVALSVQGTPQNLAAKWLADVDPLQYTIPSPTLPPDESYHFIQRYVLVLLYHATGGNKTWHNNLDFLSEHHECSWYHSKKFTDGGVYAMGASCRGDDLQVTDLLVPANKLKGRIPTELVQLSHLELLSLSHNQMTGTVPDLSRLSGLKYIDIGTNKLTGSMPAWIDSWSDLKVLGLENNRITGTIPESLASLTKLVTLDLKKNLLKGSIDVINSLTGLEYLYLGQNSFAGFVDAELFLADVQNVRELDISNNLFYGDDFPMTLLKRPHLQVMDVSANALRGSIPPAIESNSVLEVIEINGNGFTGVIPSSIQNLENLKHLDMQMNHFNGTIPDHFVNLRHLTYLSLGENDFTPGPIPAFLSSFTALRELSLARTNRVGKIPGWFDIMSNLKFLNLQANELEGSIPEEVWALPNLSILLLTDNKLNGTMPSAAANIENFQILSMTGNDYVGEADTLCNAAPKMDAFSFDCALITCTSECCNACCKDYMSSLDSMSCYSKQLMNALGQDQRTWEFKYRSTAYSFSPAILHESDNVNEKRAPTGGTAAP</sequence>
<dbReference type="Proteomes" id="UP001153069">
    <property type="component" value="Unassembled WGS sequence"/>
</dbReference>
<dbReference type="SUPFAM" id="SSF52058">
    <property type="entry name" value="L domain-like"/>
    <property type="match status" value="1"/>
</dbReference>
<keyword evidence="2" id="KW-0677">Repeat</keyword>
<keyword evidence="3" id="KW-0547">Nucleotide-binding</keyword>
<dbReference type="OrthoDB" id="48693at2759"/>
<organism evidence="8 9">
    <name type="scientific">Seminavis robusta</name>
    <dbReference type="NCBI Taxonomy" id="568900"/>
    <lineage>
        <taxon>Eukaryota</taxon>
        <taxon>Sar</taxon>
        <taxon>Stramenopiles</taxon>
        <taxon>Ochrophyta</taxon>
        <taxon>Bacillariophyta</taxon>
        <taxon>Bacillariophyceae</taxon>
        <taxon>Bacillariophycidae</taxon>
        <taxon>Naviculales</taxon>
        <taxon>Naviculaceae</taxon>
        <taxon>Seminavis</taxon>
    </lineage>
</organism>
<evidence type="ECO:0000256" key="7">
    <source>
        <dbReference type="SAM" id="Phobius"/>
    </source>
</evidence>
<keyword evidence="9" id="KW-1185">Reference proteome</keyword>
<keyword evidence="4" id="KW-0067">ATP-binding</keyword>
<evidence type="ECO:0000256" key="3">
    <source>
        <dbReference type="ARBA" id="ARBA00022741"/>
    </source>
</evidence>
<evidence type="ECO:0000256" key="4">
    <source>
        <dbReference type="ARBA" id="ARBA00022840"/>
    </source>
</evidence>
<evidence type="ECO:0000256" key="2">
    <source>
        <dbReference type="ARBA" id="ARBA00022737"/>
    </source>
</evidence>
<evidence type="ECO:0000313" key="9">
    <source>
        <dbReference type="Proteomes" id="UP001153069"/>
    </source>
</evidence>
<dbReference type="EMBL" id="CAICTM010000977">
    <property type="protein sequence ID" value="CAB9518989.1"/>
    <property type="molecule type" value="Genomic_DNA"/>
</dbReference>